<dbReference type="EMBL" id="LIHL02000004">
    <property type="protein sequence ID" value="KAF5473232.1"/>
    <property type="molecule type" value="Genomic_DNA"/>
</dbReference>
<evidence type="ECO:0000313" key="2">
    <source>
        <dbReference type="Proteomes" id="UP000619265"/>
    </source>
</evidence>
<comment type="caution">
    <text evidence="1">The sequence shown here is derived from an EMBL/GenBank/DDBJ whole genome shotgun (WGS) entry which is preliminary data.</text>
</comment>
<accession>A0A833XYD6</accession>
<dbReference type="PANTHER" id="PTHR38223">
    <property type="match status" value="1"/>
</dbReference>
<feature type="non-terminal residue" evidence="1">
    <location>
        <position position="1"/>
    </location>
</feature>
<reference evidence="1" key="2">
    <citation type="submission" date="2020-03" db="EMBL/GenBank/DDBJ databases">
        <title>Walnut 2.0.</title>
        <authorList>
            <person name="Marrano A."/>
            <person name="Britton M."/>
            <person name="Zimin A.V."/>
            <person name="Zaini P.A."/>
            <person name="Workman R."/>
            <person name="Puiu D."/>
            <person name="Bianco L."/>
            <person name="Allen B.J."/>
            <person name="Troggio M."/>
            <person name="Leslie C.A."/>
            <person name="Timp W."/>
            <person name="Dendekar A."/>
            <person name="Salzberg S.L."/>
            <person name="Neale D.B."/>
        </authorList>
    </citation>
    <scope>NUCLEOTIDE SEQUENCE</scope>
    <source>
        <tissue evidence="1">Leaves</tissue>
    </source>
</reference>
<dbReference type="Proteomes" id="UP000619265">
    <property type="component" value="Unassembled WGS sequence"/>
</dbReference>
<proteinExistence type="predicted"/>
<evidence type="ECO:0000313" key="1">
    <source>
        <dbReference type="EMBL" id="KAF5473232.1"/>
    </source>
</evidence>
<name>A0A833XYD6_JUGRE</name>
<reference evidence="1" key="1">
    <citation type="submission" date="2015-10" db="EMBL/GenBank/DDBJ databases">
        <authorList>
            <person name="Martinez-Garcia P.J."/>
            <person name="Crepeau M.W."/>
            <person name="Puiu D."/>
            <person name="Gonzalez-Ibeas D."/>
            <person name="Whalen J."/>
            <person name="Stevens K."/>
            <person name="Paul R."/>
            <person name="Butterfield T."/>
            <person name="Britton M."/>
            <person name="Reagan R."/>
            <person name="Chakraborty S."/>
            <person name="Walawage S.L."/>
            <person name="Vasquez-Gross H.A."/>
            <person name="Cardeno C."/>
            <person name="Famula R."/>
            <person name="Pratt K."/>
            <person name="Kuruganti S."/>
            <person name="Aradhya M.K."/>
            <person name="Leslie C.A."/>
            <person name="Dandekar A.M."/>
            <person name="Salzberg S.L."/>
            <person name="Wegrzyn J.L."/>
            <person name="Langley C.H."/>
            <person name="Neale D.B."/>
        </authorList>
    </citation>
    <scope>NUCLEOTIDE SEQUENCE</scope>
    <source>
        <tissue evidence="1">Leaves</tissue>
    </source>
</reference>
<organism evidence="1 2">
    <name type="scientific">Juglans regia</name>
    <name type="common">English walnut</name>
    <dbReference type="NCBI Taxonomy" id="51240"/>
    <lineage>
        <taxon>Eukaryota</taxon>
        <taxon>Viridiplantae</taxon>
        <taxon>Streptophyta</taxon>
        <taxon>Embryophyta</taxon>
        <taxon>Tracheophyta</taxon>
        <taxon>Spermatophyta</taxon>
        <taxon>Magnoliopsida</taxon>
        <taxon>eudicotyledons</taxon>
        <taxon>Gunneridae</taxon>
        <taxon>Pentapetalae</taxon>
        <taxon>rosids</taxon>
        <taxon>fabids</taxon>
        <taxon>Fagales</taxon>
        <taxon>Juglandaceae</taxon>
        <taxon>Juglans</taxon>
    </lineage>
</organism>
<dbReference type="Gramene" id="Jr04_18380_p1">
    <property type="protein sequence ID" value="cds.Jr04_18380_p1"/>
    <property type="gene ID" value="Jr04_18380"/>
</dbReference>
<dbReference type="PANTHER" id="PTHR38223:SF4">
    <property type="match status" value="1"/>
</dbReference>
<gene>
    <name evidence="1" type="ORF">F2P56_009857</name>
</gene>
<dbReference type="AlphaFoldDB" id="A0A833XYD6"/>
<sequence>GKLSEMAGLQYNFFPTDFFYPRPQSAASDATRKAVLPIQQQIDVTTNDSEGPKTLVPKNLVKFQPLVQKQHDHGQSLHLLPNQPLSWLQWTPQEPTETS</sequence>
<protein>
    <submittedName>
        <fullName evidence="1">Uncharacterized protein</fullName>
    </submittedName>
</protein>